<comment type="caution">
    <text evidence="1">The sequence shown here is derived from an EMBL/GenBank/DDBJ whole genome shotgun (WGS) entry which is preliminary data.</text>
</comment>
<gene>
    <name evidence="1" type="ORF">S01H1_07886</name>
</gene>
<dbReference type="EMBL" id="BARS01004046">
    <property type="protein sequence ID" value="GAF72198.1"/>
    <property type="molecule type" value="Genomic_DNA"/>
</dbReference>
<organism evidence="1">
    <name type="scientific">marine sediment metagenome</name>
    <dbReference type="NCBI Taxonomy" id="412755"/>
    <lineage>
        <taxon>unclassified sequences</taxon>
        <taxon>metagenomes</taxon>
        <taxon>ecological metagenomes</taxon>
    </lineage>
</organism>
<reference evidence="1" key="1">
    <citation type="journal article" date="2014" name="Front. Microbiol.">
        <title>High frequency of phylogenetically diverse reductive dehalogenase-homologous genes in deep subseafloor sedimentary metagenomes.</title>
        <authorList>
            <person name="Kawai M."/>
            <person name="Futagami T."/>
            <person name="Toyoda A."/>
            <person name="Takaki Y."/>
            <person name="Nishi S."/>
            <person name="Hori S."/>
            <person name="Arai W."/>
            <person name="Tsubouchi T."/>
            <person name="Morono Y."/>
            <person name="Uchiyama I."/>
            <person name="Ito T."/>
            <person name="Fujiyama A."/>
            <person name="Inagaki F."/>
            <person name="Takami H."/>
        </authorList>
    </citation>
    <scope>NUCLEOTIDE SEQUENCE</scope>
    <source>
        <strain evidence="1">Expedition CK06-06</strain>
    </source>
</reference>
<protein>
    <submittedName>
        <fullName evidence="1">Uncharacterized protein</fullName>
    </submittedName>
</protein>
<dbReference type="AlphaFoldDB" id="X0RTS9"/>
<sequence length="67" mass="8086">MVQIIERKKLEEIYIITPKNEAKEEEVEEQKAGKKSRLFKKHKKTISIDKVKINIDANIYRDRFIIR</sequence>
<accession>X0RTS9</accession>
<evidence type="ECO:0000313" key="1">
    <source>
        <dbReference type="EMBL" id="GAF72198.1"/>
    </source>
</evidence>
<name>X0RTS9_9ZZZZ</name>
<proteinExistence type="predicted"/>